<protein>
    <submittedName>
        <fullName evidence="2">RidA family protein</fullName>
    </submittedName>
</protein>
<reference evidence="2 3" key="1">
    <citation type="submission" date="2024-11" db="EMBL/GenBank/DDBJ databases">
        <authorList>
            <person name="Heng Y.C."/>
            <person name="Lim A.C.H."/>
            <person name="Lee J.K.Y."/>
            <person name="Kittelmann S."/>
        </authorList>
    </citation>
    <scope>NUCLEOTIDE SEQUENCE [LARGE SCALE GENOMIC DNA]</scope>
    <source>
        <strain evidence="2 3">WILCCON 0114</strain>
    </source>
</reference>
<dbReference type="Gene3D" id="3.30.1330.40">
    <property type="entry name" value="RutC-like"/>
    <property type="match status" value="1"/>
</dbReference>
<keyword evidence="3" id="KW-1185">Reference proteome</keyword>
<sequence>MEKKIISTKNAPGAVGPYSQAVKAGNLVFASGQIPLDPTTGELVNGDVQKATERSLENVKAILEAAGTSLDKVVKTTVFVKNMSDFAAVNEVYARYFKKDMPARSCVEVKLPKDALVEIEVIALAE</sequence>
<dbReference type="PANTHER" id="PTHR11803:SF39">
    <property type="entry name" value="2-IMINOBUTANOATE_2-IMINOPROPANOATE DEAMINASE"/>
    <property type="match status" value="1"/>
</dbReference>
<dbReference type="InterPro" id="IPR006175">
    <property type="entry name" value="YjgF/YER057c/UK114"/>
</dbReference>
<accession>A0ABW8TEN4</accession>
<evidence type="ECO:0000313" key="2">
    <source>
        <dbReference type="EMBL" id="MFL0250177.1"/>
    </source>
</evidence>
<evidence type="ECO:0000313" key="3">
    <source>
        <dbReference type="Proteomes" id="UP001623592"/>
    </source>
</evidence>
<dbReference type="InterPro" id="IPR006056">
    <property type="entry name" value="RidA"/>
</dbReference>
<comment type="similarity">
    <text evidence="1">Belongs to the RutC family.</text>
</comment>
<dbReference type="NCBIfam" id="TIGR00004">
    <property type="entry name" value="Rid family detoxifying hydrolase"/>
    <property type="match status" value="1"/>
</dbReference>
<dbReference type="EMBL" id="JBJIAA010000005">
    <property type="protein sequence ID" value="MFL0250177.1"/>
    <property type="molecule type" value="Genomic_DNA"/>
</dbReference>
<comment type="caution">
    <text evidence="2">The sequence shown here is derived from an EMBL/GenBank/DDBJ whole genome shotgun (WGS) entry which is preliminary data.</text>
</comment>
<dbReference type="CDD" id="cd00448">
    <property type="entry name" value="YjgF_YER057c_UK114_family"/>
    <property type="match status" value="1"/>
</dbReference>
<dbReference type="SUPFAM" id="SSF55298">
    <property type="entry name" value="YjgF-like"/>
    <property type="match status" value="1"/>
</dbReference>
<evidence type="ECO:0000256" key="1">
    <source>
        <dbReference type="ARBA" id="ARBA00010552"/>
    </source>
</evidence>
<name>A0ABW8TEN4_9CLOT</name>
<dbReference type="Proteomes" id="UP001623592">
    <property type="component" value="Unassembled WGS sequence"/>
</dbReference>
<dbReference type="RefSeq" id="WP_406786844.1">
    <property type="nucleotide sequence ID" value="NZ_JBJIAA010000005.1"/>
</dbReference>
<organism evidence="2 3">
    <name type="scientific">Clostridium neuense</name>
    <dbReference type="NCBI Taxonomy" id="1728934"/>
    <lineage>
        <taxon>Bacteria</taxon>
        <taxon>Bacillati</taxon>
        <taxon>Bacillota</taxon>
        <taxon>Clostridia</taxon>
        <taxon>Eubacteriales</taxon>
        <taxon>Clostridiaceae</taxon>
        <taxon>Clostridium</taxon>
    </lineage>
</organism>
<gene>
    <name evidence="2" type="ORF">ACJDT4_07055</name>
</gene>
<dbReference type="Pfam" id="PF01042">
    <property type="entry name" value="Ribonuc_L-PSP"/>
    <property type="match status" value="1"/>
</dbReference>
<dbReference type="InterPro" id="IPR035959">
    <property type="entry name" value="RutC-like_sf"/>
</dbReference>
<dbReference type="PANTHER" id="PTHR11803">
    <property type="entry name" value="2-IMINOBUTANOATE/2-IMINOPROPANOATE DEAMINASE RIDA"/>
    <property type="match status" value="1"/>
</dbReference>
<proteinExistence type="inferred from homology"/>